<sequence>MGARRERRASTQAACCAHCAQFGVSISARNSMQTCFEVANDRRSGRCLPGVEMKRVGSEEGDTADAGEYAWVVQRVKATMDAWNH</sequence>
<organism evidence="1 2">
    <name type="scientific">Athelia psychrophila</name>
    <dbReference type="NCBI Taxonomy" id="1759441"/>
    <lineage>
        <taxon>Eukaryota</taxon>
        <taxon>Fungi</taxon>
        <taxon>Dikarya</taxon>
        <taxon>Basidiomycota</taxon>
        <taxon>Agaricomycotina</taxon>
        <taxon>Agaricomycetes</taxon>
        <taxon>Agaricomycetidae</taxon>
        <taxon>Atheliales</taxon>
        <taxon>Atheliaceae</taxon>
        <taxon>Athelia</taxon>
    </lineage>
</organism>
<dbReference type="EMBL" id="KV417720">
    <property type="protein sequence ID" value="KZP08505.1"/>
    <property type="molecule type" value="Genomic_DNA"/>
</dbReference>
<accession>A0A165XFW2</accession>
<name>A0A165XFW2_9AGAM</name>
<gene>
    <name evidence="1" type="ORF">FIBSPDRAFT_874539</name>
</gene>
<evidence type="ECO:0000313" key="1">
    <source>
        <dbReference type="EMBL" id="KZP08505.1"/>
    </source>
</evidence>
<proteinExistence type="predicted"/>
<keyword evidence="2" id="KW-1185">Reference proteome</keyword>
<evidence type="ECO:0000313" key="2">
    <source>
        <dbReference type="Proteomes" id="UP000076532"/>
    </source>
</evidence>
<protein>
    <submittedName>
        <fullName evidence="1">Uncharacterized protein</fullName>
    </submittedName>
</protein>
<reference evidence="1 2" key="1">
    <citation type="journal article" date="2016" name="Mol. Biol. Evol.">
        <title>Comparative Genomics of Early-Diverging Mushroom-Forming Fungi Provides Insights into the Origins of Lignocellulose Decay Capabilities.</title>
        <authorList>
            <person name="Nagy L.G."/>
            <person name="Riley R."/>
            <person name="Tritt A."/>
            <person name="Adam C."/>
            <person name="Daum C."/>
            <person name="Floudas D."/>
            <person name="Sun H."/>
            <person name="Yadav J.S."/>
            <person name="Pangilinan J."/>
            <person name="Larsson K.H."/>
            <person name="Matsuura K."/>
            <person name="Barry K."/>
            <person name="Labutti K."/>
            <person name="Kuo R."/>
            <person name="Ohm R.A."/>
            <person name="Bhattacharya S.S."/>
            <person name="Shirouzu T."/>
            <person name="Yoshinaga Y."/>
            <person name="Martin F.M."/>
            <person name="Grigoriev I.V."/>
            <person name="Hibbett D.S."/>
        </authorList>
    </citation>
    <scope>NUCLEOTIDE SEQUENCE [LARGE SCALE GENOMIC DNA]</scope>
    <source>
        <strain evidence="1 2">CBS 109695</strain>
    </source>
</reference>
<dbReference type="AlphaFoldDB" id="A0A165XFW2"/>
<dbReference type="Proteomes" id="UP000076532">
    <property type="component" value="Unassembled WGS sequence"/>
</dbReference>